<dbReference type="PANTHER" id="PTHR12442">
    <property type="entry name" value="DYNEIN INTERMEDIATE CHAIN"/>
    <property type="match status" value="1"/>
</dbReference>
<dbReference type="EMBL" id="AY743342">
    <property type="protein sequence ID" value="AAU93505.1"/>
    <property type="molecule type" value="Genomic_DNA"/>
</dbReference>
<evidence type="ECO:0000256" key="6">
    <source>
        <dbReference type="ARBA" id="ARBA00023069"/>
    </source>
</evidence>
<dbReference type="PDB" id="8GLV">
    <property type="method" value="EM"/>
    <property type="resolution" value="3.10 A"/>
    <property type="chains" value="AF=1-1057"/>
</dbReference>
<dbReference type="RefSeq" id="XP_001696921.1">
    <property type="nucleotide sequence ID" value="XM_001696869.1"/>
</dbReference>
<keyword evidence="8" id="KW-0966">Cell projection</keyword>
<reference evidence="15 16" key="2">
    <citation type="journal article" date="2007" name="Science">
        <title>The Chlamydomonas genome reveals the evolution of key animal and plant functions.</title>
        <authorList>
            <person name="Merchant S.S."/>
            <person name="Prochnik S.E."/>
            <person name="Vallon O."/>
            <person name="Harris E.H."/>
            <person name="Karpowicz S.J."/>
            <person name="Witman G.B."/>
            <person name="Terry A."/>
            <person name="Salamov A."/>
            <person name="Fritz-Laylin L.K."/>
            <person name="Marechal-Drouard L."/>
            <person name="Marshall W.F."/>
            <person name="Qu L.H."/>
            <person name="Nelson D.R."/>
            <person name="Sanderfoot A.A."/>
            <person name="Spalding M.H."/>
            <person name="Kapitonov V.V."/>
            <person name="Ren Q."/>
            <person name="Ferris P."/>
            <person name="Lindquist E."/>
            <person name="Shapiro H."/>
            <person name="Lucas S.M."/>
            <person name="Grimwood J."/>
            <person name="Schmutz J."/>
            <person name="Cardol P."/>
            <person name="Cerutti H."/>
            <person name="Chanfreau G."/>
            <person name="Chen C.L."/>
            <person name="Cognat V."/>
            <person name="Croft M.T."/>
            <person name="Dent R."/>
            <person name="Dutcher S."/>
            <person name="Fernandez E."/>
            <person name="Fukuzawa H."/>
            <person name="Gonzalez-Ballester D."/>
            <person name="Gonzalez-Halphen D."/>
            <person name="Hallmann A."/>
            <person name="Hanikenne M."/>
            <person name="Hippler M."/>
            <person name="Inwood W."/>
            <person name="Jabbari K."/>
            <person name="Kalanon M."/>
            <person name="Kuras R."/>
            <person name="Lefebvre P.A."/>
            <person name="Lemaire S.D."/>
            <person name="Lobanov A.V."/>
            <person name="Lohr M."/>
            <person name="Manuell A."/>
            <person name="Meier I."/>
            <person name="Mets L."/>
            <person name="Mittag M."/>
            <person name="Mittelmeier T."/>
            <person name="Moroney J.V."/>
            <person name="Moseley J."/>
            <person name="Napoli C."/>
            <person name="Nedelcu A.M."/>
            <person name="Niyogi K."/>
            <person name="Novoselov S.V."/>
            <person name="Paulsen I.T."/>
            <person name="Pazour G."/>
            <person name="Purton S."/>
            <person name="Ral J.P."/>
            <person name="Riano-Pachon D.M."/>
            <person name="Riekhof W."/>
            <person name="Rymarquis L."/>
            <person name="Schroda M."/>
            <person name="Stern D."/>
            <person name="Umen J."/>
            <person name="Willows R."/>
            <person name="Wilson N."/>
            <person name="Zimmer S.L."/>
            <person name="Allmer J."/>
            <person name="Balk J."/>
            <person name="Bisova K."/>
            <person name="Chen C.J."/>
            <person name="Elias M."/>
            <person name="Gendler K."/>
            <person name="Hauser C."/>
            <person name="Lamb M.R."/>
            <person name="Ledford H."/>
            <person name="Long J.C."/>
            <person name="Minagawa J."/>
            <person name="Page M.D."/>
            <person name="Pan J."/>
            <person name="Pootakham W."/>
            <person name="Roje S."/>
            <person name="Rose A."/>
            <person name="Stahlberg E."/>
            <person name="Terauchi A.M."/>
            <person name="Yang P."/>
            <person name="Ball S."/>
            <person name="Bowler C."/>
            <person name="Dieckmann C.L."/>
            <person name="Gladyshev V.N."/>
            <person name="Green P."/>
            <person name="Jorgensen R."/>
            <person name="Mayfield S."/>
            <person name="Mueller-Roeber B."/>
            <person name="Rajamani S."/>
            <person name="Sayre R.T."/>
            <person name="Brokstein P."/>
            <person name="Dubchak I."/>
            <person name="Goodstein D."/>
            <person name="Hornick L."/>
            <person name="Huang Y.W."/>
            <person name="Jhaveri J."/>
            <person name="Luo Y."/>
            <person name="Martinez D."/>
            <person name="Ngau W.C."/>
            <person name="Otillar B."/>
            <person name="Poliakov A."/>
            <person name="Porter A."/>
            <person name="Szajkowski L."/>
            <person name="Werner G."/>
            <person name="Zhou K."/>
            <person name="Grigoriev I.V."/>
            <person name="Rokhsar D.S."/>
            <person name="Grossman A.R."/>
        </authorList>
    </citation>
    <scope>NUCLEOTIDE SEQUENCE [LARGE SCALE GENOMIC DNA]</scope>
    <source>
        <strain evidence="16">CC-503</strain>
        <strain evidence="15">CC-503 cw92 mt+</strain>
    </source>
</reference>
<dbReference type="GO" id="GO:0005858">
    <property type="term" value="C:axonemal dynein complex"/>
    <property type="evidence" value="ECO:0000318"/>
    <property type="project" value="GO_Central"/>
</dbReference>
<evidence type="ECO:0000256" key="1">
    <source>
        <dbReference type="ARBA" id="ARBA00004611"/>
    </source>
</evidence>
<dbReference type="OrthoDB" id="24670at2759"/>
<dbReference type="GeneID" id="5722581"/>
<keyword evidence="6" id="KW-0969">Cilium</keyword>
<dbReference type="KEGG" id="cre:CHLRE_12g520950v5"/>
<dbReference type="FunFam" id="2.130.10.10:FF:001562">
    <property type="entry name" value="Inner dynein arm I1 intermediate chain IC138"/>
    <property type="match status" value="1"/>
</dbReference>
<accession>Q5XPS1</accession>
<dbReference type="Proteomes" id="UP000006906">
    <property type="component" value="Chromosome 12"/>
</dbReference>
<organism evidence="14">
    <name type="scientific">Chlamydomonas reinhardtii</name>
    <name type="common">Chlamydomonas smithii</name>
    <dbReference type="NCBI Taxonomy" id="3055"/>
    <lineage>
        <taxon>Eukaryota</taxon>
        <taxon>Viridiplantae</taxon>
        <taxon>Chlorophyta</taxon>
        <taxon>core chlorophytes</taxon>
        <taxon>Chlorophyceae</taxon>
        <taxon>CS clade</taxon>
        <taxon>Chlamydomonadales</taxon>
        <taxon>Chlamydomonadaceae</taxon>
        <taxon>Chlamydomonas</taxon>
    </lineage>
</organism>
<dbReference type="Gramene" id="PNW75292">
    <property type="protein sequence ID" value="PNW75292"/>
    <property type="gene ID" value="CHLRE_12g520950v5"/>
</dbReference>
<dbReference type="GO" id="GO:0045504">
    <property type="term" value="F:dynein heavy chain binding"/>
    <property type="evidence" value="ECO:0000318"/>
    <property type="project" value="GO_Central"/>
</dbReference>
<dbReference type="GO" id="GO:0120293">
    <property type="term" value="C:dynein axonemal particle"/>
    <property type="evidence" value="ECO:0007669"/>
    <property type="project" value="UniProtKB-SubCell"/>
</dbReference>
<evidence type="ECO:0000256" key="10">
    <source>
        <dbReference type="ARBA" id="ARBA00040002"/>
    </source>
</evidence>
<evidence type="ECO:0000313" key="14">
    <source>
        <dbReference type="EMBL" id="AAU93505.1"/>
    </source>
</evidence>
<feature type="repeat" description="WD" evidence="12">
    <location>
        <begin position="901"/>
        <end position="934"/>
    </location>
</feature>
<evidence type="ECO:0000256" key="9">
    <source>
        <dbReference type="ARBA" id="ARBA00024190"/>
    </source>
</evidence>
<name>Q5XPS1_CHLRE</name>
<keyword evidence="7" id="KW-0206">Cytoskeleton</keyword>
<comment type="subcellular location">
    <subcellularLocation>
        <location evidence="1">Cytoplasm</location>
        <location evidence="1">Cytoskeleton</location>
        <location evidence="1">Flagellum axoneme</location>
    </subcellularLocation>
    <subcellularLocation>
        <location evidence="9">Dynein axonemal particle</location>
    </subcellularLocation>
</comment>
<keyword evidence="4" id="KW-0677">Repeat</keyword>
<evidence type="ECO:0000256" key="13">
    <source>
        <dbReference type="SAM" id="MobiDB-lite"/>
    </source>
</evidence>
<keyword evidence="3 12" id="KW-0853">WD repeat</keyword>
<dbReference type="eggNOG" id="KOG1587">
    <property type="taxonomic scope" value="Eukaryota"/>
</dbReference>
<dbReference type="InterPro" id="IPR001680">
    <property type="entry name" value="WD40_rpt"/>
</dbReference>
<dbReference type="PaxDb" id="3055-EDP00613"/>
<dbReference type="GO" id="GO:0003341">
    <property type="term" value="P:cilium movement"/>
    <property type="evidence" value="ECO:0000318"/>
    <property type="project" value="GO_Central"/>
</dbReference>
<keyword evidence="16" id="KW-1185">Reference proteome</keyword>
<evidence type="ECO:0007829" key="17">
    <source>
        <dbReference type="PDB" id="8GLV"/>
    </source>
</evidence>
<reference evidence="15" key="3">
    <citation type="submission" date="2017-07" db="EMBL/GenBank/DDBJ databases">
        <title>WGS assembly of Chlamydomonas reinhardtii.</title>
        <authorList>
            <consortium name="Chlamydomonas Annotation Team"/>
            <consortium name="JGI Annotation Team"/>
            <person name="Merchant S.S."/>
            <person name="Prochnik S.E."/>
            <person name="Vallon O."/>
            <person name="Harris E.H."/>
            <person name="Karpowicz S.J."/>
            <person name="Witman G.B."/>
            <person name="Terry A."/>
            <person name="Salamov A."/>
            <person name="Fritz-Laylin L.K."/>
            <person name="Marechal-Drouard L."/>
            <person name="Marshall W.F."/>
            <person name="Qu L.H."/>
            <person name="Nelson D.R."/>
            <person name="Sanderfoot A.A."/>
            <person name="Spalding M.H."/>
            <person name="Kapitonov V.V."/>
            <person name="Ren Q."/>
            <person name="Ferris P."/>
            <person name="Lindquist E."/>
            <person name="Shapiro H."/>
            <person name="Lucas S.M."/>
            <person name="Grimwood J."/>
            <person name="Schmutz J."/>
            <person name="Grigoriev I.V."/>
            <person name="Rokhsar D.S."/>
        </authorList>
    </citation>
    <scope>NUCLEOTIDE SEQUENCE</scope>
    <source>
        <strain evidence="15">CC-503 cw92 mt+</strain>
    </source>
</reference>
<evidence type="ECO:0000256" key="5">
    <source>
        <dbReference type="ARBA" id="ARBA00022846"/>
    </source>
</evidence>
<evidence type="ECO:0000313" key="16">
    <source>
        <dbReference type="Proteomes" id="UP000006906"/>
    </source>
</evidence>
<dbReference type="BRENDA" id="5.6.1.2">
    <property type="organism ID" value="1318"/>
</dbReference>
<sequence length="1057" mass="111159">MSDQKKALPPKPSQSQVGGYKPRQSTTQGWGGGGTRQTSTGGQPGPRASISGGPRGSFRQSKRQSNRSVNGAENERLQVIIDGVDRTPKPLLSLNPTVLKGGAGDTTTPNSETSDFFMDRISTAAFTKAGWYSNADSGTHTPKSEADYDYEGEKKHRELKGAEDAAAAAMGDDAGPGIESSRGPREEELPPPPPPLLTEKDLERSVYLTLHETETIFIWQATGVTVAMDTEEAKLVEEANRRYANLLHTKHATDKYVDAEAQTLVALKKSREAQSAVLVTRATGVQATAWDISDTFRALDEAAADAEDDPRGGAVLPSISQLAGGVAKYTGGGGGGKAGGMPGDPTSGRGTMAGGASSQSMMVRPSAYHGQSMAFGAQPSYMSGVGGNMSGLSGANLPNGVPVDQQQAAPEVLDPLLSLRGLPDALELMDLAINQNNYLQQLLLYRDIQPLQGVRATVTSAMRGMGGGGDDDATSEAASHAGRDNRPMSAAPSEGGRSHAESVAARSAYGGNRPSMANVAAATGQLSRQPSERSGFSRAMSIKGGRGGDDDARSVRQSHAGAGGGGGGGGGGAGPGYAASVAESNWPEELLQELADLGDDAPRMEHLWDWSCPLTAGKNVACMGWNKANPDLLAVGYGSYAFGSGTPGAGAAGDPLSTTHKSSAAGAAAAAAAAAAARPVTAESAAAGEVGAAGAGATTTSGQQTTGHEPRGLVAFWSLKNLQHPLWWFEVKAAVTALDFSTYSPNLLALGMYDGTVAIYDIKSRQGTPSMESDVHSGKHSDPVWKVKWLDHGPERDEPLVSISTDGRVTQWSIAKGLEFSDLMKLKRMARRGAGGPPAAAKDGSKAAAVPEQQDAFISRLTSGMAFDFSGRDERIYVAATEDGWLHKCSTSYSEQYLESYRGHMGPVYQVQFSPYKKDMFISSSGDWTIRMWQEGRDTPLLTFQASTNEINDVQWCPTNSTVFGSVTATGRLEIWDFALSTVKPVMHQKTPAKLSCMLFAPNYPVVVCGGEDGTVKAYRLYNVSHEYDTLEEQLGRLDAVIKANVMKKETGQAGQA</sequence>
<dbReference type="EMDB" id="EMD-40220"/>
<protein>
    <recommendedName>
        <fullName evidence="10">Dynein axonemal intermediate chain 4</fullName>
    </recommendedName>
    <alternativeName>
        <fullName evidence="11">WD repeat-containing protein 78</fullName>
    </alternativeName>
</protein>
<feature type="region of interest" description="Disordered" evidence="13">
    <location>
        <begin position="462"/>
        <end position="579"/>
    </location>
</feature>
<evidence type="ECO:0000256" key="8">
    <source>
        <dbReference type="ARBA" id="ARBA00023273"/>
    </source>
</evidence>
<evidence type="ECO:0000256" key="4">
    <source>
        <dbReference type="ARBA" id="ARBA00022737"/>
    </source>
</evidence>
<feature type="compositionally biased region" description="Basic and acidic residues" evidence="13">
    <location>
        <begin position="142"/>
        <end position="163"/>
    </location>
</feature>
<keyword evidence="2" id="KW-0963">Cytoplasm</keyword>
<gene>
    <name evidence="14" type="primary">BOP5</name>
    <name evidence="15" type="ORF">CHLRE_12g520950v5</name>
</gene>
<feature type="region of interest" description="Disordered" evidence="13">
    <location>
        <begin position="1"/>
        <end position="114"/>
    </location>
</feature>
<evidence type="ECO:0000256" key="12">
    <source>
        <dbReference type="PROSITE-ProRule" id="PRU00221"/>
    </source>
</evidence>
<dbReference type="InterPro" id="IPR050687">
    <property type="entry name" value="Dynein_IC"/>
</dbReference>
<dbReference type="SMART" id="SM00320">
    <property type="entry name" value="WD40"/>
    <property type="match status" value="5"/>
</dbReference>
<feature type="compositionally biased region" description="Gly residues" evidence="13">
    <location>
        <begin position="561"/>
        <end position="575"/>
    </location>
</feature>
<keyword evidence="5" id="KW-0282">Flagellum</keyword>
<dbReference type="SUPFAM" id="SSF50978">
    <property type="entry name" value="WD40 repeat-like"/>
    <property type="match status" value="1"/>
</dbReference>
<evidence type="ECO:0000313" key="15">
    <source>
        <dbReference type="EMBL" id="PNW75292.1"/>
    </source>
</evidence>
<proteinExistence type="evidence at protein level"/>
<feature type="region of interest" description="Disordered" evidence="13">
    <location>
        <begin position="132"/>
        <end position="200"/>
    </location>
</feature>
<evidence type="ECO:0000256" key="7">
    <source>
        <dbReference type="ARBA" id="ARBA00023212"/>
    </source>
</evidence>
<reference evidence="14" key="1">
    <citation type="journal article" date="2004" name="Mol. Biol. Cell">
        <title>IC138 is a WD-repeat dynein intermediate chain required for light chain assembly and regulation of flagellar bending.</title>
        <authorList>
            <person name="Hendrickson T.W."/>
            <person name="Perrone C.A."/>
            <person name="Griffin P."/>
            <person name="Wuichet K."/>
            <person name="Mueller J."/>
            <person name="Yang P."/>
            <person name="Porter M.E."/>
            <person name="Sale W.S."/>
        </authorList>
    </citation>
    <scope>NUCLEOTIDE SEQUENCE</scope>
</reference>
<dbReference type="EMBL" id="CM008973">
    <property type="protein sequence ID" value="PNW75292.1"/>
    <property type="molecule type" value="Genomic_DNA"/>
</dbReference>
<dbReference type="OMA" id="ECTTVAF"/>
<dbReference type="GO" id="GO:0045503">
    <property type="term" value="F:dynein light chain binding"/>
    <property type="evidence" value="ECO:0000318"/>
    <property type="project" value="GO_Central"/>
</dbReference>
<dbReference type="PROSITE" id="PS50082">
    <property type="entry name" value="WD_REPEATS_2"/>
    <property type="match status" value="1"/>
</dbReference>
<evidence type="ECO:0000256" key="3">
    <source>
        <dbReference type="ARBA" id="ARBA00022574"/>
    </source>
</evidence>
<dbReference type="HOGENOM" id="CLU_290126_0_0_1"/>
<feature type="region of interest" description="Disordered" evidence="13">
    <location>
        <begin position="335"/>
        <end position="357"/>
    </location>
</feature>
<feature type="compositionally biased region" description="Low complexity" evidence="13">
    <location>
        <begin position="164"/>
        <end position="175"/>
    </location>
</feature>
<dbReference type="AlphaFoldDB" id="Q5XPS1"/>
<reference evidence="17" key="4">
    <citation type="journal article" date="2023" name="Nature">
        <title>Axonemal structures reveal mechanoregulatory and disease mechanisms.</title>
        <authorList>
            <person name="Walton T."/>
            <person name="Gui M."/>
            <person name="Velkova S."/>
            <person name="Fassad M.R."/>
            <person name="Hirst R.A."/>
            <person name="Haarman E."/>
            <person name="O'Callaghan C."/>
            <person name="Bottier M."/>
            <person name="Burgoyne T."/>
            <person name="Mitchison H.M."/>
            <person name="Brown A."/>
        </authorList>
    </citation>
    <scope>STRUCTURE BY ELECTRON MICROSCOPY (3.10 ANGSTROMS)</scope>
</reference>
<dbReference type="InterPro" id="IPR015943">
    <property type="entry name" value="WD40/YVTN_repeat-like_dom_sf"/>
</dbReference>
<keyword evidence="17" id="KW-0002">3D-structure</keyword>
<dbReference type="Gene3D" id="2.130.10.10">
    <property type="entry name" value="YVTN repeat-like/Quinoprotein amine dehydrogenase"/>
    <property type="match status" value="2"/>
</dbReference>
<evidence type="ECO:0000256" key="11">
    <source>
        <dbReference type="ARBA" id="ARBA00041557"/>
    </source>
</evidence>
<dbReference type="Pfam" id="PF00400">
    <property type="entry name" value="WD40"/>
    <property type="match status" value="2"/>
</dbReference>
<dbReference type="PANTHER" id="PTHR12442:SF12">
    <property type="entry name" value="DYNEIN AXONEMAL INTERMEDIATE CHAIN 4"/>
    <property type="match status" value="1"/>
</dbReference>
<dbReference type="PROSITE" id="PS50294">
    <property type="entry name" value="WD_REPEATS_REGION"/>
    <property type="match status" value="1"/>
</dbReference>
<feature type="compositionally biased region" description="Polar residues" evidence="13">
    <location>
        <begin position="524"/>
        <end position="534"/>
    </location>
</feature>
<evidence type="ECO:0000256" key="2">
    <source>
        <dbReference type="ARBA" id="ARBA00022490"/>
    </source>
</evidence>
<dbReference type="InterPro" id="IPR036322">
    <property type="entry name" value="WD40_repeat_dom_sf"/>
</dbReference>
<dbReference type="STRING" id="3055.Q5XPS1"/>
<feature type="compositionally biased region" description="Polar residues" evidence="13">
    <location>
        <begin position="105"/>
        <end position="114"/>
    </location>
</feature>
<dbReference type="SMR" id="Q5XPS1"/>